<feature type="transmembrane region" description="Helical" evidence="1">
    <location>
        <begin position="77"/>
        <end position="95"/>
    </location>
</feature>
<sequence length="109" mass="11050">MQGNGLSKAGLLGSILALFTAACCVLPLALMLVGLGGSWVAVLGSIAAAGYYVGAASTALIALAWFVAIRSHAKPGVYGKLAAGTVIMLVAWLVLMNEGLINNYLIGLM</sequence>
<evidence type="ECO:0000256" key="1">
    <source>
        <dbReference type="SAM" id="Phobius"/>
    </source>
</evidence>
<proteinExistence type="predicted"/>
<keyword evidence="3" id="KW-1185">Reference proteome</keyword>
<protein>
    <recommendedName>
        <fullName evidence="4">Mercuric transport protein MerT</fullName>
    </recommendedName>
</protein>
<dbReference type="Proteomes" id="UP001148313">
    <property type="component" value="Unassembled WGS sequence"/>
</dbReference>
<evidence type="ECO:0000313" key="3">
    <source>
        <dbReference type="Proteomes" id="UP001148313"/>
    </source>
</evidence>
<keyword evidence="1" id="KW-1133">Transmembrane helix</keyword>
<organism evidence="2 3">
    <name type="scientific">Hoeflea poritis</name>
    <dbReference type="NCBI Taxonomy" id="2993659"/>
    <lineage>
        <taxon>Bacteria</taxon>
        <taxon>Pseudomonadati</taxon>
        <taxon>Pseudomonadota</taxon>
        <taxon>Alphaproteobacteria</taxon>
        <taxon>Hyphomicrobiales</taxon>
        <taxon>Rhizobiaceae</taxon>
        <taxon>Hoeflea</taxon>
    </lineage>
</organism>
<reference evidence="2" key="1">
    <citation type="submission" date="2022-11" db="EMBL/GenBank/DDBJ databases">
        <title>Hoeflea poritis sp. nov., isolated from scleractinian coral Porites lutea.</title>
        <authorList>
            <person name="Zhang G."/>
            <person name="Wei Q."/>
            <person name="Cai L."/>
        </authorList>
    </citation>
    <scope>NUCLEOTIDE SEQUENCE</scope>
    <source>
        <strain evidence="2">E7-10</strain>
    </source>
</reference>
<comment type="caution">
    <text evidence="2">The sequence shown here is derived from an EMBL/GenBank/DDBJ whole genome shotgun (WGS) entry which is preliminary data.</text>
</comment>
<accession>A0ABT4VHL3</accession>
<dbReference type="EMBL" id="JAPJZH010000001">
    <property type="protein sequence ID" value="MDA4844172.1"/>
    <property type="molecule type" value="Genomic_DNA"/>
</dbReference>
<feature type="transmembrane region" description="Helical" evidence="1">
    <location>
        <begin position="12"/>
        <end position="33"/>
    </location>
</feature>
<keyword evidence="1" id="KW-0472">Membrane</keyword>
<evidence type="ECO:0000313" key="2">
    <source>
        <dbReference type="EMBL" id="MDA4844172.1"/>
    </source>
</evidence>
<dbReference type="RefSeq" id="WP_271087695.1">
    <property type="nucleotide sequence ID" value="NZ_JAPJZH010000001.1"/>
</dbReference>
<keyword evidence="1" id="KW-0812">Transmembrane</keyword>
<evidence type="ECO:0008006" key="4">
    <source>
        <dbReference type="Google" id="ProtNLM"/>
    </source>
</evidence>
<feature type="transmembrane region" description="Helical" evidence="1">
    <location>
        <begin position="39"/>
        <end position="65"/>
    </location>
</feature>
<name>A0ABT4VHL3_9HYPH</name>
<gene>
    <name evidence="2" type="ORF">OOZ53_02375</name>
</gene>